<comment type="caution">
    <text evidence="1">The sequence shown here is derived from an EMBL/GenBank/DDBJ whole genome shotgun (WGS) entry which is preliminary data.</text>
</comment>
<reference evidence="1 2" key="1">
    <citation type="submission" date="2023-08" db="EMBL/GenBank/DDBJ databases">
        <authorList>
            <person name="Palmer J.M."/>
        </authorList>
    </citation>
    <scope>NUCLEOTIDE SEQUENCE [LARGE SCALE GENOMIC DNA]</scope>
    <source>
        <strain evidence="1 2">TWF481</strain>
    </source>
</reference>
<sequence length="72" mass="7981">MAPQAPLLHINHIEGSLLDISTVYGCFATFESLRYLKFSVSAAEFEEDDFFILKGCLRETLLDIGMIPATGL</sequence>
<evidence type="ECO:0000313" key="1">
    <source>
        <dbReference type="EMBL" id="KAK6507808.1"/>
    </source>
</evidence>
<keyword evidence="2" id="KW-1185">Reference proteome</keyword>
<dbReference type="AlphaFoldDB" id="A0AAV9WLT4"/>
<proteinExistence type="predicted"/>
<dbReference type="EMBL" id="JAVHJL010000003">
    <property type="protein sequence ID" value="KAK6507808.1"/>
    <property type="molecule type" value="Genomic_DNA"/>
</dbReference>
<evidence type="ECO:0000313" key="2">
    <source>
        <dbReference type="Proteomes" id="UP001370758"/>
    </source>
</evidence>
<accession>A0AAV9WLT4</accession>
<organism evidence="1 2">
    <name type="scientific">Arthrobotrys musiformis</name>
    <dbReference type="NCBI Taxonomy" id="47236"/>
    <lineage>
        <taxon>Eukaryota</taxon>
        <taxon>Fungi</taxon>
        <taxon>Dikarya</taxon>
        <taxon>Ascomycota</taxon>
        <taxon>Pezizomycotina</taxon>
        <taxon>Orbiliomycetes</taxon>
        <taxon>Orbiliales</taxon>
        <taxon>Orbiliaceae</taxon>
        <taxon>Arthrobotrys</taxon>
    </lineage>
</organism>
<protein>
    <submittedName>
        <fullName evidence="1">Uncharacterized protein</fullName>
    </submittedName>
</protein>
<dbReference type="Proteomes" id="UP001370758">
    <property type="component" value="Unassembled WGS sequence"/>
</dbReference>
<name>A0AAV9WLT4_9PEZI</name>
<gene>
    <name evidence="1" type="ORF">TWF481_006230</name>
</gene>